<dbReference type="InterPro" id="IPR013783">
    <property type="entry name" value="Ig-like_fold"/>
</dbReference>
<comment type="caution">
    <text evidence="3">The sequence shown here is derived from an EMBL/GenBank/DDBJ whole genome shotgun (WGS) entry which is preliminary data.</text>
</comment>
<dbReference type="InterPro" id="IPR003961">
    <property type="entry name" value="FN3_dom"/>
</dbReference>
<evidence type="ECO:0000256" key="1">
    <source>
        <dbReference type="SAM" id="MobiDB-lite"/>
    </source>
</evidence>
<evidence type="ECO:0000313" key="4">
    <source>
        <dbReference type="Proteomes" id="UP000291343"/>
    </source>
</evidence>
<feature type="non-terminal residue" evidence="3">
    <location>
        <position position="1"/>
    </location>
</feature>
<feature type="domain" description="Fibronectin type-III" evidence="2">
    <location>
        <begin position="1"/>
        <end position="36"/>
    </location>
</feature>
<dbReference type="InterPro" id="IPR036116">
    <property type="entry name" value="FN3_sf"/>
</dbReference>
<dbReference type="Gene3D" id="2.60.40.10">
    <property type="entry name" value="Immunoglobulins"/>
    <property type="match status" value="1"/>
</dbReference>
<accession>A0A482XIH2</accession>
<dbReference type="STRING" id="195883.A0A482XIH2"/>
<protein>
    <recommendedName>
        <fullName evidence="2">Fibronectin type-III domain-containing protein</fullName>
    </recommendedName>
</protein>
<proteinExistence type="predicted"/>
<dbReference type="Proteomes" id="UP000291343">
    <property type="component" value="Unassembled WGS sequence"/>
</dbReference>
<dbReference type="SUPFAM" id="SSF49265">
    <property type="entry name" value="Fibronectin type III"/>
    <property type="match status" value="1"/>
</dbReference>
<evidence type="ECO:0000313" key="3">
    <source>
        <dbReference type="EMBL" id="RZF45320.1"/>
    </source>
</evidence>
<reference evidence="3 4" key="1">
    <citation type="journal article" date="2017" name="Gigascience">
        <title>Genome sequence of the small brown planthopper, Laodelphax striatellus.</title>
        <authorList>
            <person name="Zhu J."/>
            <person name="Jiang F."/>
            <person name="Wang X."/>
            <person name="Yang P."/>
            <person name="Bao Y."/>
            <person name="Zhao W."/>
            <person name="Wang W."/>
            <person name="Lu H."/>
            <person name="Wang Q."/>
            <person name="Cui N."/>
            <person name="Li J."/>
            <person name="Chen X."/>
            <person name="Luo L."/>
            <person name="Yu J."/>
            <person name="Kang L."/>
            <person name="Cui F."/>
        </authorList>
    </citation>
    <scope>NUCLEOTIDE SEQUENCE [LARGE SCALE GENOMIC DNA]</scope>
    <source>
        <strain evidence="3">Lst14</strain>
    </source>
</reference>
<dbReference type="OrthoDB" id="6244967at2759"/>
<dbReference type="SMR" id="A0A482XIH2"/>
<feature type="compositionally biased region" description="Polar residues" evidence="1">
    <location>
        <begin position="51"/>
        <end position="60"/>
    </location>
</feature>
<dbReference type="InParanoid" id="A0A482XIH2"/>
<feature type="compositionally biased region" description="Polar residues" evidence="1">
    <location>
        <begin position="24"/>
        <end position="35"/>
    </location>
</feature>
<name>A0A482XIH2_LAOST</name>
<evidence type="ECO:0000259" key="2">
    <source>
        <dbReference type="PROSITE" id="PS50853"/>
    </source>
</evidence>
<organism evidence="3 4">
    <name type="scientific">Laodelphax striatellus</name>
    <name type="common">Small brown planthopper</name>
    <name type="synonym">Delphax striatella</name>
    <dbReference type="NCBI Taxonomy" id="195883"/>
    <lineage>
        <taxon>Eukaryota</taxon>
        <taxon>Metazoa</taxon>
        <taxon>Ecdysozoa</taxon>
        <taxon>Arthropoda</taxon>
        <taxon>Hexapoda</taxon>
        <taxon>Insecta</taxon>
        <taxon>Pterygota</taxon>
        <taxon>Neoptera</taxon>
        <taxon>Paraneoptera</taxon>
        <taxon>Hemiptera</taxon>
        <taxon>Auchenorrhyncha</taxon>
        <taxon>Fulgoroidea</taxon>
        <taxon>Delphacidae</taxon>
        <taxon>Criomorphinae</taxon>
        <taxon>Laodelphax</taxon>
    </lineage>
</organism>
<dbReference type="EMBL" id="QKKF02009281">
    <property type="protein sequence ID" value="RZF45320.1"/>
    <property type="molecule type" value="Genomic_DNA"/>
</dbReference>
<sequence>VPMSPWANYTFRVTAWNKIGESFPSSHSSVCTTQEDVPHKNPDNVEGRGTEPTNLVITWT</sequence>
<dbReference type="CDD" id="cd00063">
    <property type="entry name" value="FN3"/>
    <property type="match status" value="1"/>
</dbReference>
<feature type="non-terminal residue" evidence="3">
    <location>
        <position position="60"/>
    </location>
</feature>
<dbReference type="AlphaFoldDB" id="A0A482XIH2"/>
<feature type="region of interest" description="Disordered" evidence="1">
    <location>
        <begin position="24"/>
        <end position="60"/>
    </location>
</feature>
<dbReference type="PROSITE" id="PS50853">
    <property type="entry name" value="FN3"/>
    <property type="match status" value="1"/>
</dbReference>
<feature type="compositionally biased region" description="Basic and acidic residues" evidence="1">
    <location>
        <begin position="36"/>
        <end position="49"/>
    </location>
</feature>
<keyword evidence="4" id="KW-1185">Reference proteome</keyword>
<gene>
    <name evidence="3" type="ORF">LSTR_LSTR015769</name>
</gene>